<feature type="domain" description="Moybdenum cofactor oxidoreductase dimerisation" evidence="6">
    <location>
        <begin position="302"/>
        <end position="418"/>
    </location>
</feature>
<name>A0A2K9ECS8_9RHOB</name>
<reference evidence="7 8" key="1">
    <citation type="submission" date="2017-12" db="EMBL/GenBank/DDBJ databases">
        <authorList>
            <person name="Hurst M.R.H."/>
        </authorList>
    </citation>
    <scope>NUCLEOTIDE SEQUENCE [LARGE SCALE GENOMIC DNA]</scope>
    <source>
        <strain evidence="7 8">BM15</strain>
    </source>
</reference>
<dbReference type="Pfam" id="PF00174">
    <property type="entry name" value="Oxidored_molyb"/>
    <property type="match status" value="1"/>
</dbReference>
<dbReference type="SUPFAM" id="SSF56524">
    <property type="entry name" value="Oxidoreductase molybdopterin-binding domain"/>
    <property type="match status" value="1"/>
</dbReference>
<dbReference type="PRINTS" id="PR00407">
    <property type="entry name" value="EUMOPTERIN"/>
</dbReference>
<evidence type="ECO:0000256" key="3">
    <source>
        <dbReference type="ARBA" id="ARBA00022723"/>
    </source>
</evidence>
<dbReference type="PANTHER" id="PTHR19372:SF7">
    <property type="entry name" value="SULFITE OXIDASE, MITOCHONDRIAL"/>
    <property type="match status" value="1"/>
</dbReference>
<gene>
    <name evidence="7" type="ORF">CUV01_04500</name>
</gene>
<dbReference type="GO" id="GO:0008482">
    <property type="term" value="F:sulfite oxidase activity"/>
    <property type="evidence" value="ECO:0007669"/>
    <property type="project" value="TreeGrafter"/>
</dbReference>
<comment type="cofactor">
    <cofactor evidence="1">
        <name>Mo-molybdopterin</name>
        <dbReference type="ChEBI" id="CHEBI:71302"/>
    </cofactor>
</comment>
<proteinExistence type="predicted"/>
<dbReference type="AlphaFoldDB" id="A0A2K9ECS8"/>
<dbReference type="Gene3D" id="3.90.420.10">
    <property type="entry name" value="Oxidoreductase, molybdopterin-binding domain"/>
    <property type="match status" value="1"/>
</dbReference>
<evidence type="ECO:0000259" key="6">
    <source>
        <dbReference type="Pfam" id="PF03404"/>
    </source>
</evidence>
<keyword evidence="4" id="KW-0560">Oxidoreductase</keyword>
<keyword evidence="2" id="KW-0500">Molybdenum</keyword>
<dbReference type="PROSITE" id="PS51318">
    <property type="entry name" value="TAT"/>
    <property type="match status" value="1"/>
</dbReference>
<dbReference type="KEGG" id="paro:CUV01_04500"/>
<dbReference type="OrthoDB" id="9778777at2"/>
<evidence type="ECO:0000256" key="2">
    <source>
        <dbReference type="ARBA" id="ARBA00022505"/>
    </source>
</evidence>
<dbReference type="CDD" id="cd02110">
    <property type="entry name" value="SO_family_Moco_dimer"/>
    <property type="match status" value="1"/>
</dbReference>
<evidence type="ECO:0000259" key="5">
    <source>
        <dbReference type="Pfam" id="PF00174"/>
    </source>
</evidence>
<dbReference type="InterPro" id="IPR036374">
    <property type="entry name" value="OxRdtase_Mopterin-bd_sf"/>
</dbReference>
<dbReference type="GO" id="GO:0020037">
    <property type="term" value="F:heme binding"/>
    <property type="evidence" value="ECO:0007669"/>
    <property type="project" value="TreeGrafter"/>
</dbReference>
<dbReference type="SUPFAM" id="SSF81296">
    <property type="entry name" value="E set domains"/>
    <property type="match status" value="1"/>
</dbReference>
<keyword evidence="8" id="KW-1185">Reference proteome</keyword>
<dbReference type="InterPro" id="IPR000572">
    <property type="entry name" value="OxRdtase_Mopterin-bd_dom"/>
</dbReference>
<evidence type="ECO:0000256" key="4">
    <source>
        <dbReference type="ARBA" id="ARBA00023002"/>
    </source>
</evidence>
<dbReference type="InterPro" id="IPR014756">
    <property type="entry name" value="Ig_E-set"/>
</dbReference>
<dbReference type="InterPro" id="IPR008335">
    <property type="entry name" value="Mopterin_OxRdtase_euk"/>
</dbReference>
<dbReference type="GO" id="GO:0043546">
    <property type="term" value="F:molybdopterin cofactor binding"/>
    <property type="evidence" value="ECO:0007669"/>
    <property type="project" value="TreeGrafter"/>
</dbReference>
<sequence length="421" mass="45572">MADKNSADEVIDACMVDQPERRTFLKSTALTALGAYAGMNIPFGGNLMALAQGMSEEDIMAGKNGLLVMNDRPLNAETPAHLLDDDVTPYEHFFVRNNGLVPDTALEMDDEGWTLTIDGEVETPLELSLADLKEQFEVVTKRLVLECGGNGRAYFTPGASGNQWTTGAVGCADWTGVRLSDVLNAAGIKESAVYTAHYGNDPHLSGDSDKDAISRGAPIEKALAEDGIIAWEMNGEPIPAVHGFPLRVIIPGYPGSASQKFLTRIWVRDQVHDGAKMTGYSYRLPAYPVAPGTEVPEEDMVIMTEMPVKSLITHPQTGTQTPMGEATEVRGHAWAGSGDIASVDLSIDFGQTWISATLDPAKNTFAWQRFRADVTLPEAGYYEVWARATDMNGVAQPPVVPGWNPRGYGNNMQHRIAMIAT</sequence>
<evidence type="ECO:0000313" key="8">
    <source>
        <dbReference type="Proteomes" id="UP000233742"/>
    </source>
</evidence>
<protein>
    <submittedName>
        <fullName evidence="7">Molybdopterin containing oxidoreductase</fullName>
    </submittedName>
</protein>
<dbReference type="GO" id="GO:0030151">
    <property type="term" value="F:molybdenum ion binding"/>
    <property type="evidence" value="ECO:0007669"/>
    <property type="project" value="InterPro"/>
</dbReference>
<evidence type="ECO:0000313" key="7">
    <source>
        <dbReference type="EMBL" id="AUH32738.1"/>
    </source>
</evidence>
<feature type="domain" description="Oxidoreductase molybdopterin-binding" evidence="5">
    <location>
        <begin position="107"/>
        <end position="274"/>
    </location>
</feature>
<evidence type="ECO:0000256" key="1">
    <source>
        <dbReference type="ARBA" id="ARBA00001924"/>
    </source>
</evidence>
<dbReference type="Gene3D" id="2.60.40.650">
    <property type="match status" value="1"/>
</dbReference>
<dbReference type="PANTHER" id="PTHR19372">
    <property type="entry name" value="SULFITE REDUCTASE"/>
    <property type="match status" value="1"/>
</dbReference>
<dbReference type="InterPro" id="IPR006311">
    <property type="entry name" value="TAT_signal"/>
</dbReference>
<organism evidence="7 8">
    <name type="scientific">Paracoccus tegillarcae</name>
    <dbReference type="NCBI Taxonomy" id="1529068"/>
    <lineage>
        <taxon>Bacteria</taxon>
        <taxon>Pseudomonadati</taxon>
        <taxon>Pseudomonadota</taxon>
        <taxon>Alphaproteobacteria</taxon>
        <taxon>Rhodobacterales</taxon>
        <taxon>Paracoccaceae</taxon>
        <taxon>Paracoccus</taxon>
    </lineage>
</organism>
<dbReference type="Pfam" id="PF03404">
    <property type="entry name" value="Mo-co_dimer"/>
    <property type="match status" value="1"/>
</dbReference>
<dbReference type="RefSeq" id="WP_101459412.1">
    <property type="nucleotide sequence ID" value="NZ_CP025408.1"/>
</dbReference>
<keyword evidence="3" id="KW-0479">Metal-binding</keyword>
<dbReference type="EMBL" id="CP025408">
    <property type="protein sequence ID" value="AUH32738.1"/>
    <property type="molecule type" value="Genomic_DNA"/>
</dbReference>
<accession>A0A2K9ECS8</accession>
<dbReference type="InterPro" id="IPR005066">
    <property type="entry name" value="MoCF_OxRdtse_dimer"/>
</dbReference>
<dbReference type="Proteomes" id="UP000233742">
    <property type="component" value="Chromosome"/>
</dbReference>
<dbReference type="GO" id="GO:0006790">
    <property type="term" value="P:sulfur compound metabolic process"/>
    <property type="evidence" value="ECO:0007669"/>
    <property type="project" value="TreeGrafter"/>
</dbReference>